<dbReference type="PANTHER" id="PTHR37464">
    <property type="entry name" value="BLL2463 PROTEIN"/>
    <property type="match status" value="1"/>
</dbReference>
<sequence>MSFLFGSFLLGTAAILAPILFHLIKRTPKDHYEFSSLMFLKPTPPQLTRRSRLDQWLLLAIRSLAILLLAIAFMRPYFRAQADLSLADAPTRHIAILIDRSASMQRGELWEKAIQDAKWVVSNLEPTDEVSLFAFEEKLETLVGPDYSTGVDRQQRRQLILDQLDNLTPLWGATELGSSLLNVAERLVEHDDLSQAHAALQIVLIADLQTSSKLDELQSNQWPEAVRLDLRIITPSEESNARLRLLQSSDDETGDKPIPRVRVSNASGSIIEQFEVNWSDELGQQSKSVPFYVPAGESLVLEVPYDQSKLTPDRLLLSGDDAGMEFDNLFYVVPPTQEQIKIAYFGSDADDDPAGMRFYLSRAFSETVARKVDVETVAPDAVLNWEFDQLPRLVVISESISQSHQTAVDNYLKRGGHVLVVLTSEQMVKDLGTWLGNVQLESSALESASENDSYVMLGEIDFRHPLFVPFSGSRYNDFTKIQFWKHRKVKLQEVENATVIARYEDQAPALWSLNRGPGVLYTLSSSWNREDSQLARSTKFVPLLSRWLELAAGNRMAADSYVVNQPVPLPEGGETRTVQMPDGTELQLSDDNKVFEQTTQPGIYSLIVDGNDKSFAVNLADSESEIKSLELEQLEQLGIPIGTSLTQAEQLERMRQLRDFELENEQKLWKWLIVAVLALLGIETLMAARRTRPSISLQESRE</sequence>
<dbReference type="OrthoDB" id="228877at2"/>
<dbReference type="InterPro" id="IPR011933">
    <property type="entry name" value="Double_TM_dom"/>
</dbReference>
<feature type="transmembrane region" description="Helical" evidence="1">
    <location>
        <begin position="6"/>
        <end position="24"/>
    </location>
</feature>
<feature type="domain" description="VWFA" evidence="2">
    <location>
        <begin position="93"/>
        <end position="282"/>
    </location>
</feature>
<dbReference type="SUPFAM" id="SSF53300">
    <property type="entry name" value="vWA-like"/>
    <property type="match status" value="1"/>
</dbReference>
<dbReference type="Proteomes" id="UP000316095">
    <property type="component" value="Unassembled WGS sequence"/>
</dbReference>
<evidence type="ECO:0000313" key="4">
    <source>
        <dbReference type="Proteomes" id="UP000316095"/>
    </source>
</evidence>
<gene>
    <name evidence="3" type="ORF">Pan54_11790</name>
</gene>
<keyword evidence="1" id="KW-0812">Transmembrane</keyword>
<evidence type="ECO:0000259" key="2">
    <source>
        <dbReference type="PROSITE" id="PS50234"/>
    </source>
</evidence>
<dbReference type="Pfam" id="PF07584">
    <property type="entry name" value="BatA"/>
    <property type="match status" value="1"/>
</dbReference>
<dbReference type="InterPro" id="IPR036465">
    <property type="entry name" value="vWFA_dom_sf"/>
</dbReference>
<comment type="caution">
    <text evidence="3">The sequence shown here is derived from an EMBL/GenBank/DDBJ whole genome shotgun (WGS) entry which is preliminary data.</text>
</comment>
<dbReference type="EMBL" id="SJPG01000001">
    <property type="protein sequence ID" value="TWT60465.1"/>
    <property type="molecule type" value="Genomic_DNA"/>
</dbReference>
<evidence type="ECO:0000256" key="1">
    <source>
        <dbReference type="SAM" id="Phobius"/>
    </source>
</evidence>
<reference evidence="3 4" key="1">
    <citation type="submission" date="2019-02" db="EMBL/GenBank/DDBJ databases">
        <title>Deep-cultivation of Planctomycetes and their phenomic and genomic characterization uncovers novel biology.</title>
        <authorList>
            <person name="Wiegand S."/>
            <person name="Jogler M."/>
            <person name="Boedeker C."/>
            <person name="Pinto D."/>
            <person name="Vollmers J."/>
            <person name="Rivas-Marin E."/>
            <person name="Kohn T."/>
            <person name="Peeters S.H."/>
            <person name="Heuer A."/>
            <person name="Rast P."/>
            <person name="Oberbeckmann S."/>
            <person name="Bunk B."/>
            <person name="Jeske O."/>
            <person name="Meyerdierks A."/>
            <person name="Storesund J.E."/>
            <person name="Kallscheuer N."/>
            <person name="Luecker S."/>
            <person name="Lage O.M."/>
            <person name="Pohl T."/>
            <person name="Merkel B.J."/>
            <person name="Hornburger P."/>
            <person name="Mueller R.-W."/>
            <person name="Bruemmer F."/>
            <person name="Labrenz M."/>
            <person name="Spormann A.M."/>
            <person name="Op Den Camp H."/>
            <person name="Overmann J."/>
            <person name="Amann R."/>
            <person name="Jetten M.S.M."/>
            <person name="Mascher T."/>
            <person name="Medema M.H."/>
            <person name="Devos D.P."/>
            <person name="Kaster A.-K."/>
            <person name="Ovreas L."/>
            <person name="Rohde M."/>
            <person name="Galperin M.Y."/>
            <person name="Jogler C."/>
        </authorList>
    </citation>
    <scope>NUCLEOTIDE SEQUENCE [LARGE SCALE GENOMIC DNA]</scope>
    <source>
        <strain evidence="3 4">Pan54</strain>
    </source>
</reference>
<evidence type="ECO:0000313" key="3">
    <source>
        <dbReference type="EMBL" id="TWT60465.1"/>
    </source>
</evidence>
<organism evidence="3 4">
    <name type="scientific">Rubinisphaera italica</name>
    <dbReference type="NCBI Taxonomy" id="2527969"/>
    <lineage>
        <taxon>Bacteria</taxon>
        <taxon>Pseudomonadati</taxon>
        <taxon>Planctomycetota</taxon>
        <taxon>Planctomycetia</taxon>
        <taxon>Planctomycetales</taxon>
        <taxon>Planctomycetaceae</taxon>
        <taxon>Rubinisphaera</taxon>
    </lineage>
</organism>
<dbReference type="PROSITE" id="PS50234">
    <property type="entry name" value="VWFA"/>
    <property type="match status" value="1"/>
</dbReference>
<protein>
    <recommendedName>
        <fullName evidence="2">VWFA domain-containing protein</fullName>
    </recommendedName>
</protein>
<dbReference type="RefSeq" id="WP_146502587.1">
    <property type="nucleotide sequence ID" value="NZ_SJPG01000001.1"/>
</dbReference>
<keyword evidence="1" id="KW-1133">Transmembrane helix</keyword>
<feature type="transmembrane region" description="Helical" evidence="1">
    <location>
        <begin position="56"/>
        <end position="78"/>
    </location>
</feature>
<dbReference type="InterPro" id="IPR024163">
    <property type="entry name" value="Aerotolerance_reg_N"/>
</dbReference>
<accession>A0A5C5XEB5</accession>
<name>A0A5C5XEB5_9PLAN</name>
<dbReference type="Pfam" id="PF13519">
    <property type="entry name" value="VWA_2"/>
    <property type="match status" value="1"/>
</dbReference>
<keyword evidence="4" id="KW-1185">Reference proteome</keyword>
<dbReference type="PANTHER" id="PTHR37464:SF1">
    <property type="entry name" value="BLL2463 PROTEIN"/>
    <property type="match status" value="1"/>
</dbReference>
<dbReference type="Gene3D" id="3.40.50.410">
    <property type="entry name" value="von Willebrand factor, type A domain"/>
    <property type="match status" value="1"/>
</dbReference>
<dbReference type="NCBIfam" id="TIGR02226">
    <property type="entry name" value="two_anch"/>
    <property type="match status" value="1"/>
</dbReference>
<dbReference type="AlphaFoldDB" id="A0A5C5XEB5"/>
<dbReference type="InterPro" id="IPR002035">
    <property type="entry name" value="VWF_A"/>
</dbReference>
<proteinExistence type="predicted"/>
<keyword evidence="1" id="KW-0472">Membrane</keyword>